<keyword evidence="2" id="KW-0472">Membrane</keyword>
<feature type="region of interest" description="Disordered" evidence="1">
    <location>
        <begin position="238"/>
        <end position="262"/>
    </location>
</feature>
<dbReference type="AlphaFoldDB" id="A0A4Y9XTC4"/>
<reference evidence="3 4" key="1">
    <citation type="submission" date="2019-01" db="EMBL/GenBank/DDBJ databases">
        <title>Genome sequencing of the rare red list fungi Fomitopsis rosea.</title>
        <authorList>
            <person name="Buettner E."/>
            <person name="Kellner H."/>
        </authorList>
    </citation>
    <scope>NUCLEOTIDE SEQUENCE [LARGE SCALE GENOMIC DNA]</scope>
    <source>
        <strain evidence="3 4">DSM 105464</strain>
    </source>
</reference>
<feature type="compositionally biased region" description="Low complexity" evidence="1">
    <location>
        <begin position="96"/>
        <end position="111"/>
    </location>
</feature>
<evidence type="ECO:0000256" key="2">
    <source>
        <dbReference type="SAM" id="Phobius"/>
    </source>
</evidence>
<keyword evidence="2" id="KW-1133">Transmembrane helix</keyword>
<evidence type="ECO:0000256" key="1">
    <source>
        <dbReference type="SAM" id="MobiDB-lite"/>
    </source>
</evidence>
<feature type="compositionally biased region" description="Acidic residues" evidence="1">
    <location>
        <begin position="250"/>
        <end position="262"/>
    </location>
</feature>
<sequence length="262" mass="28322">MGTSSMTPLPHTHTRVGAIIGGVIGGIVGVLAICGLVVYLLYRRRQQKRAVRDEIEPEEAVQEAKPSTIDPFTYASVSQVASSSESRQVLNVGHMRSLSSPEPETSSLSRSAITTSTAPLTSKKARAETPSSGLRSTATSTEPPSPPPNSESFRTSPTSGYYGGASQFGELSRQIREMEQTVAELRRRQSTDHRATASLMASTQPSIIGSFPRDDVEIRREIVALQVEVERLRAEQALLSQEAPPAYEPREDEDAGGEAQLE</sequence>
<dbReference type="Proteomes" id="UP000298390">
    <property type="component" value="Unassembled WGS sequence"/>
</dbReference>
<name>A0A4Y9XTC4_9APHY</name>
<organism evidence="3 4">
    <name type="scientific">Rhodofomes roseus</name>
    <dbReference type="NCBI Taxonomy" id="34475"/>
    <lineage>
        <taxon>Eukaryota</taxon>
        <taxon>Fungi</taxon>
        <taxon>Dikarya</taxon>
        <taxon>Basidiomycota</taxon>
        <taxon>Agaricomycotina</taxon>
        <taxon>Agaricomycetes</taxon>
        <taxon>Polyporales</taxon>
        <taxon>Rhodofomes</taxon>
    </lineage>
</organism>
<keyword evidence="2" id="KW-0812">Transmembrane</keyword>
<feature type="transmembrane region" description="Helical" evidence="2">
    <location>
        <begin position="16"/>
        <end position="42"/>
    </location>
</feature>
<gene>
    <name evidence="3" type="ORF">EVJ58_g9406</name>
</gene>
<proteinExistence type="predicted"/>
<evidence type="ECO:0000313" key="3">
    <source>
        <dbReference type="EMBL" id="TFY53524.1"/>
    </source>
</evidence>
<dbReference type="EMBL" id="SEKV01000811">
    <property type="protein sequence ID" value="TFY53524.1"/>
    <property type="molecule type" value="Genomic_DNA"/>
</dbReference>
<protein>
    <submittedName>
        <fullName evidence="3">Uncharacterized protein</fullName>
    </submittedName>
</protein>
<evidence type="ECO:0000313" key="4">
    <source>
        <dbReference type="Proteomes" id="UP000298390"/>
    </source>
</evidence>
<accession>A0A4Y9XTC4</accession>
<comment type="caution">
    <text evidence="3">The sequence shown here is derived from an EMBL/GenBank/DDBJ whole genome shotgun (WGS) entry which is preliminary data.</text>
</comment>
<feature type="region of interest" description="Disordered" evidence="1">
    <location>
        <begin position="95"/>
        <end position="176"/>
    </location>
</feature>